<feature type="non-terminal residue" evidence="1">
    <location>
        <position position="666"/>
    </location>
</feature>
<dbReference type="InterPro" id="IPR011042">
    <property type="entry name" value="6-blade_b-propeller_TolB-like"/>
</dbReference>
<dbReference type="AlphaFoldDB" id="A0A381ZXS8"/>
<sequence>MRIIKISFFISTVLLGNLNAQSLLFDETPTDKRIVEADMGKDIRAPGGTTIILDASGSAPSDILVSYEWSFPPNMIFQDDYNFNATDKVISYEREQGTRASLKRIITRNKYIELDLPNDTVGTKYTVFLKVEDYRQRNDEDTLLVTIIKSVDEFLDDSFSFVPIEKSLDTAKKKTSETLISIQPINRNALKQMEVETINAIIYTEIIRLGLTEVLNPNRFIPKSIKTEKLVKRTRFESDTLINYQENATDTLITFDTLTYNDIIDSVLFYNFDCRNDSCAADNAVLENAGQVLSWGINKYSELELHFFVASQHLNTFPTWNWEASVVSLDPEASEKLRYPETLAVPGNGSLLIAAGNKQTVYELKRSQQSFSVTTNPVLDDTLFHPSGIDVGLGGLIYITDRDNHRLFSKSGENYELLLSPDKNRLLILFEKSKDGSLKKENLRYPTKVRVGSNGDVYVLYEGNDCVLKLSPYDEVSAVLKAGIVKGVRDIAINSKDSLFVVSPDKNMVYRVINDSTVIPFAGMEKTDGMIRNDIKATKAFLESPTAIDFDDTDQLYVADEKLGLIRKVDPNGVITTPAGISNRIYGISGMRVSRGPNPQIFLTQSLKHQIQRIELDGSFPWRKETKINSPRYVIEKDGVYGLEPDLRTAVSNVLYDQVPEKKKGF</sequence>
<protein>
    <recommendedName>
        <fullName evidence="2">SMP-30/Gluconolactonase/LRE-like region domain-containing protein</fullName>
    </recommendedName>
</protein>
<dbReference type="Gene3D" id="2.40.10.500">
    <property type="match status" value="1"/>
</dbReference>
<accession>A0A381ZXS8</accession>
<reference evidence="1" key="1">
    <citation type="submission" date="2018-05" db="EMBL/GenBank/DDBJ databases">
        <authorList>
            <person name="Lanie J.A."/>
            <person name="Ng W.-L."/>
            <person name="Kazmierczak K.M."/>
            <person name="Andrzejewski T.M."/>
            <person name="Davidsen T.M."/>
            <person name="Wayne K.J."/>
            <person name="Tettelin H."/>
            <person name="Glass J.I."/>
            <person name="Rusch D."/>
            <person name="Podicherti R."/>
            <person name="Tsui H.-C.T."/>
            <person name="Winkler M.E."/>
        </authorList>
    </citation>
    <scope>NUCLEOTIDE SEQUENCE</scope>
</reference>
<evidence type="ECO:0000313" key="1">
    <source>
        <dbReference type="EMBL" id="SVA94118.1"/>
    </source>
</evidence>
<dbReference type="Gene3D" id="2.120.10.30">
    <property type="entry name" value="TolB, C-terminal domain"/>
    <property type="match status" value="1"/>
</dbReference>
<proteinExistence type="predicted"/>
<gene>
    <name evidence="1" type="ORF">METZ01_LOCUS146972</name>
</gene>
<dbReference type="SUPFAM" id="SSF101898">
    <property type="entry name" value="NHL repeat"/>
    <property type="match status" value="1"/>
</dbReference>
<dbReference type="EMBL" id="UINC01023113">
    <property type="protein sequence ID" value="SVA94118.1"/>
    <property type="molecule type" value="Genomic_DNA"/>
</dbReference>
<name>A0A381ZXS8_9ZZZZ</name>
<organism evidence="1">
    <name type="scientific">marine metagenome</name>
    <dbReference type="NCBI Taxonomy" id="408172"/>
    <lineage>
        <taxon>unclassified sequences</taxon>
        <taxon>metagenomes</taxon>
        <taxon>ecological metagenomes</taxon>
    </lineage>
</organism>
<evidence type="ECO:0008006" key="2">
    <source>
        <dbReference type="Google" id="ProtNLM"/>
    </source>
</evidence>